<name>A0ABR1EGG4_NECAM</name>
<accession>A0ABR1EGG4</accession>
<evidence type="ECO:0000313" key="2">
    <source>
        <dbReference type="Proteomes" id="UP001303046"/>
    </source>
</evidence>
<gene>
    <name evidence="1" type="primary">Necator_chrX.g22851</name>
    <name evidence="1" type="ORF">RB195_022688</name>
</gene>
<dbReference type="EMBL" id="JAVFWL010000006">
    <property type="protein sequence ID" value="KAK6761698.1"/>
    <property type="molecule type" value="Genomic_DNA"/>
</dbReference>
<evidence type="ECO:0000313" key="1">
    <source>
        <dbReference type="EMBL" id="KAK6761698.1"/>
    </source>
</evidence>
<sequence>MFEQTVLSRSRNNTPSGAYISHSLTGAPVTKFIPSKQTDFGDGETEETYNTNSELSPNSFLLSLKEVFEYAGHLFWFAHRSNVPPFAHTDSICGFASLVRGLLSNGSLEESRVQEKEIGLKRKVHLGNDHPSFY</sequence>
<keyword evidence="2" id="KW-1185">Reference proteome</keyword>
<proteinExistence type="predicted"/>
<protein>
    <submittedName>
        <fullName evidence="1">Uncharacterized protein</fullName>
    </submittedName>
</protein>
<reference evidence="1 2" key="1">
    <citation type="submission" date="2023-08" db="EMBL/GenBank/DDBJ databases">
        <title>A Necator americanus chromosomal reference genome.</title>
        <authorList>
            <person name="Ilik V."/>
            <person name="Petrzelkova K.J."/>
            <person name="Pardy F."/>
            <person name="Fuh T."/>
            <person name="Niatou-Singa F.S."/>
            <person name="Gouil Q."/>
            <person name="Baker L."/>
            <person name="Ritchie M.E."/>
            <person name="Jex A.R."/>
            <person name="Gazzola D."/>
            <person name="Li H."/>
            <person name="Toshio Fujiwara R."/>
            <person name="Zhan B."/>
            <person name="Aroian R.V."/>
            <person name="Pafco B."/>
            <person name="Schwarz E.M."/>
        </authorList>
    </citation>
    <scope>NUCLEOTIDE SEQUENCE [LARGE SCALE GENOMIC DNA]</scope>
    <source>
        <strain evidence="1 2">Aroian</strain>
        <tissue evidence="1">Whole animal</tissue>
    </source>
</reference>
<comment type="caution">
    <text evidence="1">The sequence shown here is derived from an EMBL/GenBank/DDBJ whole genome shotgun (WGS) entry which is preliminary data.</text>
</comment>
<dbReference type="Proteomes" id="UP001303046">
    <property type="component" value="Unassembled WGS sequence"/>
</dbReference>
<organism evidence="1 2">
    <name type="scientific">Necator americanus</name>
    <name type="common">Human hookworm</name>
    <dbReference type="NCBI Taxonomy" id="51031"/>
    <lineage>
        <taxon>Eukaryota</taxon>
        <taxon>Metazoa</taxon>
        <taxon>Ecdysozoa</taxon>
        <taxon>Nematoda</taxon>
        <taxon>Chromadorea</taxon>
        <taxon>Rhabditida</taxon>
        <taxon>Rhabditina</taxon>
        <taxon>Rhabditomorpha</taxon>
        <taxon>Strongyloidea</taxon>
        <taxon>Ancylostomatidae</taxon>
        <taxon>Bunostominae</taxon>
        <taxon>Necator</taxon>
    </lineage>
</organism>